<feature type="region of interest" description="Disordered" evidence="2">
    <location>
        <begin position="691"/>
        <end position="721"/>
    </location>
</feature>
<feature type="region of interest" description="Disordered" evidence="2">
    <location>
        <begin position="178"/>
        <end position="208"/>
    </location>
</feature>
<feature type="coiled-coil region" evidence="1">
    <location>
        <begin position="423"/>
        <end position="457"/>
    </location>
</feature>
<dbReference type="EMBL" id="JAIWQS010000002">
    <property type="protein sequence ID" value="KAJ8772335.1"/>
    <property type="molecule type" value="Genomic_DNA"/>
</dbReference>
<evidence type="ECO:0000313" key="4">
    <source>
        <dbReference type="EMBL" id="KAJ8772335.1"/>
    </source>
</evidence>
<dbReference type="GO" id="GO:0007131">
    <property type="term" value="P:reciprocal meiotic recombination"/>
    <property type="evidence" value="ECO:0007669"/>
    <property type="project" value="InterPro"/>
</dbReference>
<dbReference type="Pfam" id="PF25874">
    <property type="entry name" value="WHD_plant_repro"/>
    <property type="match status" value="1"/>
</dbReference>
<feature type="compositionally biased region" description="Acidic residues" evidence="2">
    <location>
        <begin position="187"/>
        <end position="203"/>
    </location>
</feature>
<accession>A0AAV8U2S5</accession>
<reference evidence="4 5" key="1">
    <citation type="submission" date="2021-09" db="EMBL/GenBank/DDBJ databases">
        <title>Genomic insights and catalytic innovation underlie evolution of tropane alkaloids biosynthesis.</title>
        <authorList>
            <person name="Wang Y.-J."/>
            <person name="Tian T."/>
            <person name="Huang J.-P."/>
            <person name="Huang S.-X."/>
        </authorList>
    </citation>
    <scope>NUCLEOTIDE SEQUENCE [LARGE SCALE GENOMIC DNA]</scope>
    <source>
        <strain evidence="4">KIB-2018</strain>
        <tissue evidence="4">Leaf</tissue>
    </source>
</reference>
<evidence type="ECO:0000256" key="2">
    <source>
        <dbReference type="SAM" id="MobiDB-lite"/>
    </source>
</evidence>
<sequence length="721" mass="81977">MAQTQSSFMVQDPADHIKVSSFYEIDPSKLPSKSPHHLVKCIRIVMVNEKTRMRVSLRYPSLHSLTAFFDESNYGGKSDVNFKKLPALDERYIIGSEVAAEALYRRIPPHELTEKRNSWRFWSSSPRSVVVSKEGSLWSELKGKGMVKWGKRRHVKFLTHHEESNECGAIVPCNVTRESKKERVEESSDDNEEGEEEESDEEGDVRKNGKRKCREIMNITQIIKRPKREVKNQVAICKQKRKNKERYKQAEVNMLKIMKEQGAVIERPILRPALRAHARRLIGDTGLLDHLLKHMSGKIAPGGEERFRRRHNADGAMEYWLENADMVDIRKEAGIQDPYWIPPPGWKPGDNPTRDPICAKEINELKEEMNKIKKNIEELVSKKQDQEQAVETTPFYAVASTNIEQDYFLIPLKEMYIDLVNKKAKLEEQLLEISQSLTGMEEEMGKLKTQVEESNRTEIQASFGVSSDSKLSTEMKEQSPSQNRKVMILGESSKKAHCHGGGENLHIRKPPKLVEDKAAKIQRLKGGFRICKPQGTFLWPNTTFPSSQFMVQLEEYHAIRTPPSVSSTSATQALVLSSVKPLPDKRLVTVPQSKTVAKLVPSTPEIFHTQHENSSTNNSAFSTVTGLNLNESPNDQKDNNFFQGQTSSYPVTYHRRQQTSTATSTEQWLSTRTQVMSQSNEELKEIAKLNEKQQRGYSDSGGTWLALAASNPSSDDKSKRG</sequence>
<keyword evidence="1" id="KW-0175">Coiled coil</keyword>
<comment type="caution">
    <text evidence="4">The sequence shown here is derived from an EMBL/GenBank/DDBJ whole genome shotgun (WGS) entry which is preliminary data.</text>
</comment>
<keyword evidence="5" id="KW-1185">Reference proteome</keyword>
<dbReference type="PANTHER" id="PTHR46740">
    <property type="entry name" value="PROTEIN DYAD"/>
    <property type="match status" value="1"/>
</dbReference>
<dbReference type="AlphaFoldDB" id="A0AAV8U2S5"/>
<evidence type="ECO:0000256" key="1">
    <source>
        <dbReference type="SAM" id="Coils"/>
    </source>
</evidence>
<evidence type="ECO:0000313" key="5">
    <source>
        <dbReference type="Proteomes" id="UP001159364"/>
    </source>
</evidence>
<gene>
    <name evidence="4" type="ORF">K2173_027512</name>
</gene>
<dbReference type="InterPro" id="IPR044221">
    <property type="entry name" value="DYAD/AMEIOTIC1"/>
</dbReference>
<dbReference type="Proteomes" id="UP001159364">
    <property type="component" value="Linkage Group LG02"/>
</dbReference>
<evidence type="ECO:0000259" key="3">
    <source>
        <dbReference type="Pfam" id="PF25874"/>
    </source>
</evidence>
<dbReference type="InterPro" id="IPR059080">
    <property type="entry name" value="WHD_PTC1"/>
</dbReference>
<feature type="region of interest" description="Disordered" evidence="2">
    <location>
        <begin position="462"/>
        <end position="483"/>
    </location>
</feature>
<dbReference type="GO" id="GO:0051177">
    <property type="term" value="P:meiotic sister chromatid cohesion"/>
    <property type="evidence" value="ECO:0007669"/>
    <property type="project" value="InterPro"/>
</dbReference>
<feature type="coiled-coil region" evidence="1">
    <location>
        <begin position="359"/>
        <end position="389"/>
    </location>
</feature>
<protein>
    <recommendedName>
        <fullName evidence="3">PTC1-like winged helix-turn-helix domain-containing protein</fullName>
    </recommendedName>
</protein>
<name>A0AAV8U2S5_9ROSI</name>
<dbReference type="PANTHER" id="PTHR46740:SF2">
    <property type="entry name" value="PROTEIN DYAD"/>
    <property type="match status" value="1"/>
</dbReference>
<proteinExistence type="predicted"/>
<feature type="domain" description="PTC1-like winged helix-turn-helix" evidence="3">
    <location>
        <begin position="243"/>
        <end position="323"/>
    </location>
</feature>
<organism evidence="4 5">
    <name type="scientific">Erythroxylum novogranatense</name>
    <dbReference type="NCBI Taxonomy" id="1862640"/>
    <lineage>
        <taxon>Eukaryota</taxon>
        <taxon>Viridiplantae</taxon>
        <taxon>Streptophyta</taxon>
        <taxon>Embryophyta</taxon>
        <taxon>Tracheophyta</taxon>
        <taxon>Spermatophyta</taxon>
        <taxon>Magnoliopsida</taxon>
        <taxon>eudicotyledons</taxon>
        <taxon>Gunneridae</taxon>
        <taxon>Pentapetalae</taxon>
        <taxon>rosids</taxon>
        <taxon>fabids</taxon>
        <taxon>Malpighiales</taxon>
        <taxon>Erythroxylaceae</taxon>
        <taxon>Erythroxylum</taxon>
    </lineage>
</organism>